<reference evidence="2" key="1">
    <citation type="submission" date="2009-05" db="EMBL/GenBank/DDBJ databases">
        <authorList>
            <person name="Harkins D.M."/>
            <person name="DeShazer D."/>
            <person name="Woods D.E."/>
            <person name="Brinkac L.M."/>
            <person name="Brown K.A."/>
            <person name="Hung G.C."/>
            <person name="Tuanyok A."/>
            <person name="Zhang B."/>
            <person name="Nierman W.C."/>
        </authorList>
    </citation>
    <scope>NUCLEOTIDE SEQUENCE [LARGE SCALE GENOMIC DNA]</scope>
    <source>
        <strain evidence="2">1710a</strain>
    </source>
</reference>
<dbReference type="HOGENOM" id="CLU_036877_1_0_4"/>
<sequence>MPLKIAWYTAALAATLAACGGGGGGGGGGSTTSNPNGTGVTPSSAANVQPVTVSAGITGAANMLMTSVTVCVPNTNQCQTIDNVQVDTGSDGLRILAAALPSSVALPVVPAANAPITGACAIFGTGFTWGAVRRADVRIAGEIAANIPIQVIADSSTPNAPIDCTQSAGPMQTQGALRANGILGIGLFVTDCGAACANSALPGWYYGCTTSGTCASTSQPIAQQIANPIGAFASDNNGSIIVLPAISPTGAATVNGSLIFGIGTQANNGLGTATPLVTTASDAYVTSVLNGNTNARTFFDSGSNGIFFADASLPQCGSWFCPASTQTFDITLSSGNGASKATTFQVASSQVLFSTFNFAFNDLAGPIGNVVDLGLSFFYGRNVYTALEGSATPAGPGPYYAY</sequence>
<proteinExistence type="predicted"/>
<dbReference type="InterPro" id="IPR021847">
    <property type="entry name" value="DUF3443"/>
</dbReference>
<feature type="region of interest" description="Disordered" evidence="1">
    <location>
        <begin position="24"/>
        <end position="45"/>
    </location>
</feature>
<dbReference type="Pfam" id="PF11925">
    <property type="entry name" value="DUF3443"/>
    <property type="match status" value="1"/>
</dbReference>
<dbReference type="RefSeq" id="WP_004526844.1">
    <property type="nucleotide sequence ID" value="NZ_CM000832.1"/>
</dbReference>
<dbReference type="EMBL" id="CM000832">
    <property type="protein sequence ID" value="EET08141.1"/>
    <property type="molecule type" value="Genomic_DNA"/>
</dbReference>
<feature type="compositionally biased region" description="Low complexity" evidence="1">
    <location>
        <begin position="31"/>
        <end position="42"/>
    </location>
</feature>
<name>A0A0E1W766_BURPE</name>
<dbReference type="PROSITE" id="PS51257">
    <property type="entry name" value="PROKAR_LIPOPROTEIN"/>
    <property type="match status" value="1"/>
</dbReference>
<evidence type="ECO:0000256" key="1">
    <source>
        <dbReference type="SAM" id="MobiDB-lite"/>
    </source>
</evidence>
<protein>
    <submittedName>
        <fullName evidence="2">Putative lipoprotein</fullName>
    </submittedName>
</protein>
<evidence type="ECO:0000313" key="2">
    <source>
        <dbReference type="EMBL" id="EET08141.1"/>
    </source>
</evidence>
<organism evidence="2">
    <name type="scientific">Burkholderia pseudomallei 1710a</name>
    <dbReference type="NCBI Taxonomy" id="320371"/>
    <lineage>
        <taxon>Bacteria</taxon>
        <taxon>Pseudomonadati</taxon>
        <taxon>Pseudomonadota</taxon>
        <taxon>Betaproteobacteria</taxon>
        <taxon>Burkholderiales</taxon>
        <taxon>Burkholderiaceae</taxon>
        <taxon>Burkholderia</taxon>
        <taxon>pseudomallei group</taxon>
    </lineage>
</organism>
<dbReference type="Proteomes" id="UP000001812">
    <property type="component" value="Chromosome I"/>
</dbReference>
<accession>A0A0E1W766</accession>
<keyword evidence="2" id="KW-0449">Lipoprotein</keyword>
<gene>
    <name evidence="2" type="ORF">BURPS1710A_2187</name>
</gene>
<dbReference type="AlphaFoldDB" id="A0A0E1W766"/>